<dbReference type="GO" id="GO:0005730">
    <property type="term" value="C:nucleolus"/>
    <property type="evidence" value="ECO:0007669"/>
    <property type="project" value="TreeGrafter"/>
</dbReference>
<name>V5HPL0_IXORI</name>
<dbReference type="PANTHER" id="PTHR13282:SF6">
    <property type="entry name" value="PROTEIN FAM32A"/>
    <property type="match status" value="1"/>
</dbReference>
<sequence length="161" mass="18414">KTRLKFKNTSGIKKKKKSKDLSKVVEHISTAATTEEQREQKPEPLYKEVHRTKAEKAFLKMQEKRQIERIMEKAIPRLTRQRVEEFNRHLDSLTEHYDTPQGQLDEVNRHPLHSSSSALARIAIRIPAHSSVFDTYSTAAASASINLSACCWGGSHRSCFL</sequence>
<evidence type="ECO:0000256" key="2">
    <source>
        <dbReference type="SAM" id="MobiDB-lite"/>
    </source>
</evidence>
<feature type="non-terminal residue" evidence="3">
    <location>
        <position position="1"/>
    </location>
</feature>
<dbReference type="AlphaFoldDB" id="V5HPL0"/>
<dbReference type="PANTHER" id="PTHR13282">
    <property type="entry name" value="PROTEIN FAM32A"/>
    <property type="match status" value="1"/>
</dbReference>
<comment type="similarity">
    <text evidence="1">Belongs to the FAM32 family.</text>
</comment>
<dbReference type="EMBL" id="GANP01008670">
    <property type="protein sequence ID" value="JAB75798.1"/>
    <property type="molecule type" value="mRNA"/>
</dbReference>
<feature type="region of interest" description="Disordered" evidence="2">
    <location>
        <begin position="1"/>
        <end position="23"/>
    </location>
</feature>
<evidence type="ECO:0000313" key="3">
    <source>
        <dbReference type="EMBL" id="JAB75798.1"/>
    </source>
</evidence>
<organism evidence="3">
    <name type="scientific">Ixodes ricinus</name>
    <name type="common">Common tick</name>
    <name type="synonym">Acarus ricinus</name>
    <dbReference type="NCBI Taxonomy" id="34613"/>
    <lineage>
        <taxon>Eukaryota</taxon>
        <taxon>Metazoa</taxon>
        <taxon>Ecdysozoa</taxon>
        <taxon>Arthropoda</taxon>
        <taxon>Chelicerata</taxon>
        <taxon>Arachnida</taxon>
        <taxon>Acari</taxon>
        <taxon>Parasitiformes</taxon>
        <taxon>Ixodida</taxon>
        <taxon>Ixodoidea</taxon>
        <taxon>Ixodidae</taxon>
        <taxon>Ixodinae</taxon>
        <taxon>Ixodes</taxon>
    </lineage>
</organism>
<proteinExistence type="evidence at transcript level"/>
<reference evidence="3" key="1">
    <citation type="journal article" date="2015" name="Sci. Rep.">
        <title>Tissue- and time-dependent transcription in Ixodes ricinus salivary glands and midguts when blood feeding on the vertebrate host.</title>
        <authorList>
            <person name="Kotsyfakis M."/>
            <person name="Schwarz A."/>
            <person name="Erhart J."/>
            <person name="Ribeiro J.M."/>
        </authorList>
    </citation>
    <scope>NUCLEOTIDE SEQUENCE</scope>
    <source>
        <tissue evidence="3">Salivary gland and midgut</tissue>
    </source>
</reference>
<feature type="compositionally biased region" description="Basic residues" evidence="2">
    <location>
        <begin position="1"/>
        <end position="18"/>
    </location>
</feature>
<accession>V5HPL0</accession>
<evidence type="ECO:0000256" key="1">
    <source>
        <dbReference type="ARBA" id="ARBA00008948"/>
    </source>
</evidence>
<protein>
    <submittedName>
        <fullName evidence="3">Uncharacterized protein</fullName>
    </submittedName>
</protein>
<dbReference type="InterPro" id="IPR013865">
    <property type="entry name" value="FAM32A"/>
</dbReference>